<dbReference type="Proteomes" id="UP000321393">
    <property type="component" value="Unassembled WGS sequence"/>
</dbReference>
<dbReference type="Pfam" id="PF13952">
    <property type="entry name" value="DUF4216"/>
    <property type="match status" value="1"/>
</dbReference>
<dbReference type="PANTHER" id="PTHR33018">
    <property type="entry name" value="OS10G0338966 PROTEIN-RELATED"/>
    <property type="match status" value="1"/>
</dbReference>
<gene>
    <name evidence="3" type="ORF">E6C27_scaffold205G00410</name>
</gene>
<feature type="domain" description="DUF4216" evidence="2">
    <location>
        <begin position="26"/>
        <end position="94"/>
    </location>
</feature>
<name>A0A5A7VBZ7_CUCMM</name>
<evidence type="ECO:0000259" key="2">
    <source>
        <dbReference type="Pfam" id="PF13952"/>
    </source>
</evidence>
<dbReference type="InterPro" id="IPR025312">
    <property type="entry name" value="DUF4216"/>
</dbReference>
<organism evidence="3 4">
    <name type="scientific">Cucumis melo var. makuwa</name>
    <name type="common">Oriental melon</name>
    <dbReference type="NCBI Taxonomy" id="1194695"/>
    <lineage>
        <taxon>Eukaryota</taxon>
        <taxon>Viridiplantae</taxon>
        <taxon>Streptophyta</taxon>
        <taxon>Embryophyta</taxon>
        <taxon>Tracheophyta</taxon>
        <taxon>Spermatophyta</taxon>
        <taxon>Magnoliopsida</taxon>
        <taxon>eudicotyledons</taxon>
        <taxon>Gunneridae</taxon>
        <taxon>Pentapetalae</taxon>
        <taxon>rosids</taxon>
        <taxon>fabids</taxon>
        <taxon>Cucurbitales</taxon>
        <taxon>Cucurbitaceae</taxon>
        <taxon>Benincaseae</taxon>
        <taxon>Cucumis</taxon>
    </lineage>
</organism>
<feature type="region of interest" description="Disordered" evidence="1">
    <location>
        <begin position="442"/>
        <end position="482"/>
    </location>
</feature>
<proteinExistence type="predicted"/>
<sequence length="597" mass="68467">MQVSSSKDKNPVMSDMTFYGVIREIWEIDYHQLSFILFKCDWVDNRSGVKVDELGFTIVDLKRIGHKSDSFILTTQAKQVFYVQDSANPEWSVVLTSPQRIIEEDFFEDEIGDMLQECGYETIKRIPNVDTPNETDDTNSTYIRHDCEGRWVEKVRNITAIFMMKDSSEDEREMLPEVRKKSFVPPGPTIMSELTLVRNSGQKLPIQFNEHGQPVGATSKKMQSYIGVCVRQQIPITYNSWKEVPNELKDKIYDCISMSFDLQPNAKHSILMSASRKFRTFKTTLTQKYILPSKDQPSLLQFPPKIYSHINQEDWNRFRIQRERRSKYVYNHHMSRKGYANLANELKITHDVSYRSTLWKEARKGRNNDYFDDATRDCASPIDELVATNKTEDILTDALGSKEHGGRVRGVGDFVSQSQYFNTVKGKEKMITPQVKICHKEEDDSRCKSDKKRSNHSRSSIGSINIDLDADEDTPTNKGVEGTPCQLSIGSINNIVAVATIVEDNIECPNVKVLVDVVTGENLTIPNLVKGKTETLNQALGNIIEWPRRLVSTIDDKQEHSTRKDVVYSSNYTDVNKIIKLLNRHAVNNMKDVDMFI</sequence>
<protein>
    <recommendedName>
        <fullName evidence="2">DUF4216 domain-containing protein</fullName>
    </recommendedName>
</protein>
<evidence type="ECO:0000313" key="4">
    <source>
        <dbReference type="Proteomes" id="UP000321393"/>
    </source>
</evidence>
<evidence type="ECO:0000313" key="3">
    <source>
        <dbReference type="EMBL" id="KAA0063231.1"/>
    </source>
</evidence>
<reference evidence="3 4" key="1">
    <citation type="submission" date="2019-08" db="EMBL/GenBank/DDBJ databases">
        <title>Draft genome sequences of two oriental melons (Cucumis melo L. var makuwa).</title>
        <authorList>
            <person name="Kwon S.-Y."/>
        </authorList>
    </citation>
    <scope>NUCLEOTIDE SEQUENCE [LARGE SCALE GENOMIC DNA]</scope>
    <source>
        <strain evidence="4">cv. SW 3</strain>
        <tissue evidence="3">Leaf</tissue>
    </source>
</reference>
<comment type="caution">
    <text evidence="3">The sequence shown here is derived from an EMBL/GenBank/DDBJ whole genome shotgun (WGS) entry which is preliminary data.</text>
</comment>
<dbReference type="EMBL" id="SSTE01002875">
    <property type="protein sequence ID" value="KAA0063231.1"/>
    <property type="molecule type" value="Genomic_DNA"/>
</dbReference>
<accession>A0A5A7VBZ7</accession>
<dbReference type="OrthoDB" id="1869436at2759"/>
<evidence type="ECO:0000256" key="1">
    <source>
        <dbReference type="SAM" id="MobiDB-lite"/>
    </source>
</evidence>
<dbReference type="AlphaFoldDB" id="A0A5A7VBZ7"/>
<dbReference type="PANTHER" id="PTHR33018:SF34">
    <property type="entry name" value="OS02G0472350 PROTEIN"/>
    <property type="match status" value="1"/>
</dbReference>